<evidence type="ECO:0000256" key="1">
    <source>
        <dbReference type="SAM" id="Phobius"/>
    </source>
</evidence>
<protein>
    <submittedName>
        <fullName evidence="2">Uncharacterized protein</fullName>
    </submittedName>
</protein>
<keyword evidence="1" id="KW-0472">Membrane</keyword>
<accession>A0A1F4SJA9</accession>
<gene>
    <name evidence="2" type="ORF">A2310_02490</name>
</gene>
<sequence length="93" mass="11062">MKSIKTLMISVISFTLSLAFAYAFYIRYYKWHNLFNELGRCYNPDGSDQVYTTSGIIWALPFAFFLIVSVIYFVKLIFEFKFSNNYKQNNHLK</sequence>
<organism evidence="2 3">
    <name type="scientific">candidate division WOR-1 bacterium RIFOXYB2_FULL_37_13</name>
    <dbReference type="NCBI Taxonomy" id="1802579"/>
    <lineage>
        <taxon>Bacteria</taxon>
        <taxon>Bacillati</taxon>
        <taxon>Saganbacteria</taxon>
    </lineage>
</organism>
<keyword evidence="1" id="KW-1133">Transmembrane helix</keyword>
<name>A0A1F4SJA9_UNCSA</name>
<feature type="transmembrane region" description="Helical" evidence="1">
    <location>
        <begin position="7"/>
        <end position="26"/>
    </location>
</feature>
<dbReference type="EMBL" id="MEUB01000059">
    <property type="protein sequence ID" value="OGC19763.1"/>
    <property type="molecule type" value="Genomic_DNA"/>
</dbReference>
<reference evidence="2 3" key="1">
    <citation type="journal article" date="2016" name="Nat. Commun.">
        <title>Thousands of microbial genomes shed light on interconnected biogeochemical processes in an aquifer system.</title>
        <authorList>
            <person name="Anantharaman K."/>
            <person name="Brown C.T."/>
            <person name="Hug L.A."/>
            <person name="Sharon I."/>
            <person name="Castelle C.J."/>
            <person name="Probst A.J."/>
            <person name="Thomas B.C."/>
            <person name="Singh A."/>
            <person name="Wilkins M.J."/>
            <person name="Karaoz U."/>
            <person name="Brodie E.L."/>
            <person name="Williams K.H."/>
            <person name="Hubbard S.S."/>
            <person name="Banfield J.F."/>
        </authorList>
    </citation>
    <scope>NUCLEOTIDE SEQUENCE [LARGE SCALE GENOMIC DNA]</scope>
</reference>
<feature type="transmembrane region" description="Helical" evidence="1">
    <location>
        <begin position="56"/>
        <end position="78"/>
    </location>
</feature>
<dbReference type="Proteomes" id="UP000178417">
    <property type="component" value="Unassembled WGS sequence"/>
</dbReference>
<comment type="caution">
    <text evidence="2">The sequence shown here is derived from an EMBL/GenBank/DDBJ whole genome shotgun (WGS) entry which is preliminary data.</text>
</comment>
<evidence type="ECO:0000313" key="3">
    <source>
        <dbReference type="Proteomes" id="UP000178417"/>
    </source>
</evidence>
<proteinExistence type="predicted"/>
<evidence type="ECO:0000313" key="2">
    <source>
        <dbReference type="EMBL" id="OGC19763.1"/>
    </source>
</evidence>
<dbReference type="AlphaFoldDB" id="A0A1F4SJA9"/>
<keyword evidence="1" id="KW-0812">Transmembrane</keyword>